<dbReference type="OMA" id="IKIMPNY"/>
<dbReference type="PANTHER" id="PTHR47724">
    <property type="entry name" value="PEPTIDYL-PROLYL CIS-TRANS ISOMERASE CYP26-2, CHLOROPLASTIC"/>
    <property type="match status" value="1"/>
</dbReference>
<feature type="domain" description="PPIase cyclophilin-type" evidence="2">
    <location>
        <begin position="138"/>
        <end position="363"/>
    </location>
</feature>
<keyword evidence="4" id="KW-1185">Reference proteome</keyword>
<dbReference type="GO" id="GO:0003755">
    <property type="term" value="F:peptidyl-prolyl cis-trans isomerase activity"/>
    <property type="evidence" value="ECO:0007669"/>
    <property type="project" value="InterPro"/>
</dbReference>
<dbReference type="PROSITE" id="PS50072">
    <property type="entry name" value="CSA_PPIASE_2"/>
    <property type="match status" value="1"/>
</dbReference>
<accession>W1PUH0</accession>
<sequence length="365" mass="39628">MVLNRMAGAMNFAMRPTQMPPAPSNRGIRPPTVIIPQPTNSNNNNNIASNTTNLHGRRRDLLVSTPIALILSTATTSDAANADPELELEGREEATDTTASTTSATAEGEEEEVATTMQQQSEIRRTSCSELVVTQRVFMEVSINGKLAGRIVIGLFGEDVPSGVNRFSDLVTGKAGASYRRKEFVKIMPNYIQNDGLRSYGVDAEMLSSSKGGDVAGLLEEREHLKERCAAEADASGDGIRNRRGSVGIVIRDPSKPPPELKLVAKQGKLEIKEEEARGNPNGTMFTIATKDAPELDDTTLLVGRVLDGWEVVDIISKVETVQDNTSSPYFRVAKLIGDKRAVVAERGFNRPYSKIVITRCGLIE</sequence>
<feature type="compositionally biased region" description="Low complexity" evidence="1">
    <location>
        <begin position="96"/>
        <end position="106"/>
    </location>
</feature>
<proteinExistence type="predicted"/>
<dbReference type="AlphaFoldDB" id="W1PUH0"/>
<dbReference type="InterPro" id="IPR002130">
    <property type="entry name" value="Cyclophilin-type_PPIase_dom"/>
</dbReference>
<evidence type="ECO:0000313" key="3">
    <source>
        <dbReference type="EMBL" id="ERN11351.1"/>
    </source>
</evidence>
<evidence type="ECO:0000256" key="1">
    <source>
        <dbReference type="SAM" id="MobiDB-lite"/>
    </source>
</evidence>
<dbReference type="Gramene" id="ERN11351">
    <property type="protein sequence ID" value="ERN11351"/>
    <property type="gene ID" value="AMTR_s00024p00252620"/>
</dbReference>
<dbReference type="PANTHER" id="PTHR47724:SF1">
    <property type="entry name" value="PEPTIDYL-PROLYL CIS-TRANS ISOMERASE CYP26-2, CHLOROPLASTIC"/>
    <property type="match status" value="1"/>
</dbReference>
<dbReference type="FunFam" id="2.40.100.10:FF:000040">
    <property type="entry name" value="Peptidyl-prolyl cis-trans isomerase B"/>
    <property type="match status" value="1"/>
</dbReference>
<dbReference type="HOGENOM" id="CLU_064825_0_0_1"/>
<feature type="region of interest" description="Disordered" evidence="1">
    <location>
        <begin position="87"/>
        <end position="125"/>
    </location>
</feature>
<evidence type="ECO:0000313" key="4">
    <source>
        <dbReference type="Proteomes" id="UP000017836"/>
    </source>
</evidence>
<dbReference type="Pfam" id="PF00160">
    <property type="entry name" value="Pro_isomerase"/>
    <property type="match status" value="1"/>
</dbReference>
<evidence type="ECO:0000259" key="2">
    <source>
        <dbReference type="PROSITE" id="PS50072"/>
    </source>
</evidence>
<dbReference type="InterPro" id="IPR044185">
    <property type="entry name" value="CYP26-2-like"/>
</dbReference>
<name>W1PUH0_AMBTC</name>
<dbReference type="Gene3D" id="2.40.100.10">
    <property type="entry name" value="Cyclophilin-like"/>
    <property type="match status" value="1"/>
</dbReference>
<reference evidence="4" key="1">
    <citation type="journal article" date="2013" name="Science">
        <title>The Amborella genome and the evolution of flowering plants.</title>
        <authorList>
            <consortium name="Amborella Genome Project"/>
        </authorList>
    </citation>
    <scope>NUCLEOTIDE SEQUENCE [LARGE SCALE GENOMIC DNA]</scope>
</reference>
<protein>
    <recommendedName>
        <fullName evidence="2">PPIase cyclophilin-type domain-containing protein</fullName>
    </recommendedName>
</protein>
<dbReference type="STRING" id="13333.W1PUH0"/>
<dbReference type="OrthoDB" id="252722at2759"/>
<organism evidence="3 4">
    <name type="scientific">Amborella trichopoda</name>
    <dbReference type="NCBI Taxonomy" id="13333"/>
    <lineage>
        <taxon>Eukaryota</taxon>
        <taxon>Viridiplantae</taxon>
        <taxon>Streptophyta</taxon>
        <taxon>Embryophyta</taxon>
        <taxon>Tracheophyta</taxon>
        <taxon>Spermatophyta</taxon>
        <taxon>Magnoliopsida</taxon>
        <taxon>Amborellales</taxon>
        <taxon>Amborellaceae</taxon>
        <taxon>Amborella</taxon>
    </lineage>
</organism>
<dbReference type="EMBL" id="KI392710">
    <property type="protein sequence ID" value="ERN11351.1"/>
    <property type="molecule type" value="Genomic_DNA"/>
</dbReference>
<dbReference type="Proteomes" id="UP000017836">
    <property type="component" value="Unassembled WGS sequence"/>
</dbReference>
<dbReference type="eggNOG" id="KOG0865">
    <property type="taxonomic scope" value="Eukaryota"/>
</dbReference>
<dbReference type="SUPFAM" id="SSF50891">
    <property type="entry name" value="Cyclophilin-like"/>
    <property type="match status" value="1"/>
</dbReference>
<gene>
    <name evidence="3" type="ORF">AMTR_s00024p00252620</name>
</gene>
<dbReference type="InterPro" id="IPR029000">
    <property type="entry name" value="Cyclophilin-like_dom_sf"/>
</dbReference>